<dbReference type="OrthoDB" id="331502at2759"/>
<dbReference type="EMBL" id="HG720949">
    <property type="protein sequence ID" value="CDJ59894.1"/>
    <property type="molecule type" value="Genomic_DNA"/>
</dbReference>
<dbReference type="AlphaFoldDB" id="U6MBN4"/>
<feature type="compositionally biased region" description="Low complexity" evidence="1">
    <location>
        <begin position="101"/>
        <end position="119"/>
    </location>
</feature>
<protein>
    <submittedName>
        <fullName evidence="2">Uncharacterized protein</fullName>
    </submittedName>
</protein>
<dbReference type="GeneID" id="25339914"/>
<sequence length="164" mass="18625">MTYEAIAKRSAINDNIAYLKQKFQQLGRIFVEQHKNSKKLQLTEEEMERRHMQLNTLLRQIEAVHRLSKGAPAAFDSDSQQQSAVPLKDLMLSHSSSSGTNNINKENNYNYNNNNNSSNAGTGGTYELTQEDEAVLKRWAERDKVFDAKVEEIGKSIDRIALHG</sequence>
<reference evidence="2" key="2">
    <citation type="submission" date="2013-10" db="EMBL/GenBank/DDBJ databases">
        <authorList>
            <person name="Aslett M."/>
        </authorList>
    </citation>
    <scope>NUCLEOTIDE SEQUENCE [LARGE SCALE GENOMIC DNA]</scope>
    <source>
        <strain evidence="2">Weybridge</strain>
    </source>
</reference>
<gene>
    <name evidence="2" type="ORF">EMWEY_00059280</name>
</gene>
<dbReference type="RefSeq" id="XP_013336539.1">
    <property type="nucleotide sequence ID" value="XM_013481085.1"/>
</dbReference>
<dbReference type="Proteomes" id="UP000030763">
    <property type="component" value="Unassembled WGS sequence"/>
</dbReference>
<evidence type="ECO:0000313" key="2">
    <source>
        <dbReference type="EMBL" id="CDJ59894.1"/>
    </source>
</evidence>
<organism evidence="2 3">
    <name type="scientific">Eimeria maxima</name>
    <name type="common">Coccidian parasite</name>
    <dbReference type="NCBI Taxonomy" id="5804"/>
    <lineage>
        <taxon>Eukaryota</taxon>
        <taxon>Sar</taxon>
        <taxon>Alveolata</taxon>
        <taxon>Apicomplexa</taxon>
        <taxon>Conoidasida</taxon>
        <taxon>Coccidia</taxon>
        <taxon>Eucoccidiorida</taxon>
        <taxon>Eimeriorina</taxon>
        <taxon>Eimeriidae</taxon>
        <taxon>Eimeria</taxon>
    </lineage>
</organism>
<feature type="non-terminal residue" evidence="2">
    <location>
        <position position="1"/>
    </location>
</feature>
<proteinExistence type="predicted"/>
<feature type="region of interest" description="Disordered" evidence="1">
    <location>
        <begin position="93"/>
        <end position="125"/>
    </location>
</feature>
<keyword evidence="3" id="KW-1185">Reference proteome</keyword>
<evidence type="ECO:0000256" key="1">
    <source>
        <dbReference type="SAM" id="MobiDB-lite"/>
    </source>
</evidence>
<dbReference type="VEuPathDB" id="ToxoDB:EMWEY_00059280"/>
<accession>U6MBN4</accession>
<name>U6MBN4_EIMMA</name>
<evidence type="ECO:0000313" key="3">
    <source>
        <dbReference type="Proteomes" id="UP000030763"/>
    </source>
</evidence>
<reference evidence="2" key="1">
    <citation type="submission" date="2013-10" db="EMBL/GenBank/DDBJ databases">
        <title>Genomic analysis of the causative agents of coccidiosis in chickens.</title>
        <authorList>
            <person name="Reid A.J."/>
            <person name="Blake D."/>
            <person name="Billington K."/>
            <person name="Browne H."/>
            <person name="Dunn M."/>
            <person name="Hung S."/>
            <person name="Kawahara F."/>
            <person name="Miranda-Saavedra D."/>
            <person name="Mourier T."/>
            <person name="Nagra H."/>
            <person name="Otto T.D."/>
            <person name="Rawlings N."/>
            <person name="Sanchez A."/>
            <person name="Sanders M."/>
            <person name="Subramaniam C."/>
            <person name="Tay Y."/>
            <person name="Dear P."/>
            <person name="Doerig C."/>
            <person name="Gruber A."/>
            <person name="Parkinson J."/>
            <person name="Shirley M."/>
            <person name="Wan K.L."/>
            <person name="Berriman M."/>
            <person name="Tomley F."/>
            <person name="Pain A."/>
        </authorList>
    </citation>
    <scope>NUCLEOTIDE SEQUENCE [LARGE SCALE GENOMIC DNA]</scope>
    <source>
        <strain evidence="2">Weybridge</strain>
    </source>
</reference>